<feature type="compositionally biased region" description="Polar residues" evidence="1">
    <location>
        <begin position="1"/>
        <end position="22"/>
    </location>
</feature>
<feature type="region of interest" description="Disordered" evidence="1">
    <location>
        <begin position="139"/>
        <end position="203"/>
    </location>
</feature>
<reference evidence="3" key="1">
    <citation type="submission" date="2013-06" db="EMBL/GenBank/DDBJ databases">
        <authorList>
            <person name="Zhao Q."/>
        </authorList>
    </citation>
    <scope>NUCLEOTIDE SEQUENCE</scope>
    <source>
        <strain evidence="3">cv. W1943</strain>
    </source>
</reference>
<keyword evidence="3" id="KW-1185">Reference proteome</keyword>
<accession>A0A0E0NCH2</accession>
<evidence type="ECO:0000256" key="1">
    <source>
        <dbReference type="SAM" id="MobiDB-lite"/>
    </source>
</evidence>
<feature type="region of interest" description="Disordered" evidence="1">
    <location>
        <begin position="1"/>
        <end position="36"/>
    </location>
</feature>
<feature type="compositionally biased region" description="Low complexity" evidence="1">
    <location>
        <begin position="26"/>
        <end position="36"/>
    </location>
</feature>
<name>A0A0E0NCH2_ORYRU</name>
<feature type="compositionally biased region" description="Pro residues" evidence="1">
    <location>
        <begin position="190"/>
        <end position="200"/>
    </location>
</feature>
<dbReference type="AlphaFoldDB" id="A0A0E0NCH2"/>
<organism evidence="2 3">
    <name type="scientific">Oryza rufipogon</name>
    <name type="common">Brownbeard rice</name>
    <name type="synonym">Asian wild rice</name>
    <dbReference type="NCBI Taxonomy" id="4529"/>
    <lineage>
        <taxon>Eukaryota</taxon>
        <taxon>Viridiplantae</taxon>
        <taxon>Streptophyta</taxon>
        <taxon>Embryophyta</taxon>
        <taxon>Tracheophyta</taxon>
        <taxon>Spermatophyta</taxon>
        <taxon>Magnoliopsida</taxon>
        <taxon>Liliopsida</taxon>
        <taxon>Poales</taxon>
        <taxon>Poaceae</taxon>
        <taxon>BOP clade</taxon>
        <taxon>Oryzoideae</taxon>
        <taxon>Oryzeae</taxon>
        <taxon>Oryzinae</taxon>
        <taxon>Oryza</taxon>
    </lineage>
</organism>
<protein>
    <submittedName>
        <fullName evidence="2">Uncharacterized protein</fullName>
    </submittedName>
</protein>
<dbReference type="HOGENOM" id="CLU_981355_0_0_1"/>
<reference evidence="2" key="2">
    <citation type="submission" date="2015-06" db="UniProtKB">
        <authorList>
            <consortium name="EnsemblPlants"/>
        </authorList>
    </citation>
    <scope>IDENTIFICATION</scope>
</reference>
<dbReference type="Gramene" id="ORUFI02G10720.1">
    <property type="protein sequence ID" value="ORUFI02G10720.1"/>
    <property type="gene ID" value="ORUFI02G10720"/>
</dbReference>
<proteinExistence type="predicted"/>
<evidence type="ECO:0000313" key="3">
    <source>
        <dbReference type="Proteomes" id="UP000008022"/>
    </source>
</evidence>
<evidence type="ECO:0000313" key="2">
    <source>
        <dbReference type="EnsemblPlants" id="ORUFI02G10720.1"/>
    </source>
</evidence>
<sequence>MNAFTHSSCNTFNGSKSYNLTPQNPPRLLLPSPHPSPHAALAFAPLSPASPTAQRRISSSRSLALSPLCAGFLKESTRSSSTVRATRPSVPRKIAAPRLPHIAAPAPTIVTAAHCSPPRPHCADALPLFQVAAPADSLAIPNPNHRYRRPCRSGSPRLSSSPPPTLSPRLSSFCPPATDAATPGSDSSPTPMPIPPPSMPTPMAVRRTAASLPPSVCLENGTLRAASSIDAVLFHCLKRHRHSMPHLGLLCQKVHKSSAPTPLPFSLFPIPAMSPLSLLVPADC</sequence>
<dbReference type="Proteomes" id="UP000008022">
    <property type="component" value="Unassembled WGS sequence"/>
</dbReference>
<dbReference type="EnsemblPlants" id="ORUFI02G10720.1">
    <property type="protein sequence ID" value="ORUFI02G10720.1"/>
    <property type="gene ID" value="ORUFI02G10720"/>
</dbReference>